<sequence length="169" mass="18000">MNGAASHTSAMARINRFAPDYTVLSNKESGIFGVSERINNNNALRLEQLKAAFSSTVGKLESPPFKSASSLAAFMEGALLQTSSIFYMLPSLQLTALGKVLPVVVGDDLTAFSVAVYYLVCDAAIVSMLSPFVACVVSVNYLSCKQPDDCDEDGYTSSLSSSANRSFIN</sequence>
<accession>A0ACC2SA91</accession>
<dbReference type="EMBL" id="QTSX02005692">
    <property type="protein sequence ID" value="KAJ9059213.1"/>
    <property type="molecule type" value="Genomic_DNA"/>
</dbReference>
<proteinExistence type="predicted"/>
<dbReference type="Proteomes" id="UP001165960">
    <property type="component" value="Unassembled WGS sequence"/>
</dbReference>
<reference evidence="1" key="1">
    <citation type="submission" date="2022-04" db="EMBL/GenBank/DDBJ databases">
        <title>Genome of the entomopathogenic fungus Entomophthora muscae.</title>
        <authorList>
            <person name="Elya C."/>
            <person name="Lovett B.R."/>
            <person name="Lee E."/>
            <person name="Macias A.M."/>
            <person name="Hajek A.E."/>
            <person name="De Bivort B.L."/>
            <person name="Kasson M.T."/>
            <person name="De Fine Licht H.H."/>
            <person name="Stajich J.E."/>
        </authorList>
    </citation>
    <scope>NUCLEOTIDE SEQUENCE</scope>
    <source>
        <strain evidence="1">Berkeley</strain>
    </source>
</reference>
<organism evidence="1 2">
    <name type="scientific">Entomophthora muscae</name>
    <dbReference type="NCBI Taxonomy" id="34485"/>
    <lineage>
        <taxon>Eukaryota</taxon>
        <taxon>Fungi</taxon>
        <taxon>Fungi incertae sedis</taxon>
        <taxon>Zoopagomycota</taxon>
        <taxon>Entomophthoromycotina</taxon>
        <taxon>Entomophthoromycetes</taxon>
        <taxon>Entomophthorales</taxon>
        <taxon>Entomophthoraceae</taxon>
        <taxon>Entomophthora</taxon>
    </lineage>
</organism>
<name>A0ACC2SA91_9FUNG</name>
<protein>
    <submittedName>
        <fullName evidence="1">Uncharacterized protein</fullName>
    </submittedName>
</protein>
<evidence type="ECO:0000313" key="1">
    <source>
        <dbReference type="EMBL" id="KAJ9059213.1"/>
    </source>
</evidence>
<comment type="caution">
    <text evidence="1">The sequence shown here is derived from an EMBL/GenBank/DDBJ whole genome shotgun (WGS) entry which is preliminary data.</text>
</comment>
<keyword evidence="2" id="KW-1185">Reference proteome</keyword>
<evidence type="ECO:0000313" key="2">
    <source>
        <dbReference type="Proteomes" id="UP001165960"/>
    </source>
</evidence>
<gene>
    <name evidence="1" type="ORF">DSO57_1004840</name>
</gene>